<evidence type="ECO:0000313" key="2">
    <source>
        <dbReference type="Proteomes" id="UP000574133"/>
    </source>
</evidence>
<dbReference type="PANTHER" id="PTHR38733:SF1">
    <property type="entry name" value="TYPE IV METHYL-DIRECTED RESTRICTION ENZYME ECOKMCRBC"/>
    <property type="match status" value="1"/>
</dbReference>
<name>A0A841T6X4_9BACL</name>
<dbReference type="InterPro" id="IPR019292">
    <property type="entry name" value="McrC"/>
</dbReference>
<dbReference type="Pfam" id="PF10117">
    <property type="entry name" value="McrBC"/>
    <property type="match status" value="1"/>
</dbReference>
<organism evidence="1 2">
    <name type="scientific">Cohnella lubricantis</name>
    <dbReference type="NCBI Taxonomy" id="2163172"/>
    <lineage>
        <taxon>Bacteria</taxon>
        <taxon>Bacillati</taxon>
        <taxon>Bacillota</taxon>
        <taxon>Bacilli</taxon>
        <taxon>Bacillales</taxon>
        <taxon>Paenibacillaceae</taxon>
        <taxon>Cohnella</taxon>
    </lineage>
</organism>
<reference evidence="1 2" key="1">
    <citation type="submission" date="2020-08" db="EMBL/GenBank/DDBJ databases">
        <title>Cohnella phylogeny.</title>
        <authorList>
            <person name="Dunlap C."/>
        </authorList>
    </citation>
    <scope>NUCLEOTIDE SEQUENCE [LARGE SCALE GENOMIC DNA]</scope>
    <source>
        <strain evidence="1 2">DSM 103658</strain>
    </source>
</reference>
<dbReference type="AlphaFoldDB" id="A0A841T6X4"/>
<dbReference type="GO" id="GO:0016787">
    <property type="term" value="F:hydrolase activity"/>
    <property type="evidence" value="ECO:0007669"/>
    <property type="project" value="UniProtKB-KW"/>
</dbReference>
<evidence type="ECO:0000313" key="1">
    <source>
        <dbReference type="EMBL" id="MBB6675796.1"/>
    </source>
</evidence>
<proteinExistence type="predicted"/>
<keyword evidence="1" id="KW-0255">Endonuclease</keyword>
<dbReference type="GO" id="GO:0009307">
    <property type="term" value="P:DNA restriction-modification system"/>
    <property type="evidence" value="ECO:0007669"/>
    <property type="project" value="InterPro"/>
</dbReference>
<dbReference type="NCBIfam" id="NF007277">
    <property type="entry name" value="PRK09736.1"/>
    <property type="match status" value="1"/>
</dbReference>
<dbReference type="RefSeq" id="WP_185177103.1">
    <property type="nucleotide sequence ID" value="NZ_CBCSEP010000028.1"/>
</dbReference>
<comment type="caution">
    <text evidence="1">The sequence shown here is derived from an EMBL/GenBank/DDBJ whole genome shotgun (WGS) entry which is preliminary data.</text>
</comment>
<dbReference type="Proteomes" id="UP000574133">
    <property type="component" value="Unassembled WGS sequence"/>
</dbReference>
<accession>A0A841T6X4</accession>
<sequence>MKELRRIPIRNIYYMLCYAWNRLEERHQQPVDQEEAQSIYDLLARVLVVQVSAMIKKGMYKEYMPFNEESSTLRGKLDFPSSVRALSHLRGKMFIHYDELSNNLIHNRIVKSTIHYLLRNQNLNSSLKEQLMVLYSHFQEVSLMRLEEAVFQKAGIHRHNRHYGFVLQICKLIFQGLLINEENGTNRFSDFERDHYRMAELFESFVRNFYGKEIPGYRVSREIIRWDEESGENDGYLPKMETDISLENEHVKWIIDTKYSYQTLAAGRFDTDKLKSANLYQLYSYLRNSEKRYVNKPLKGALLYPWVDHSLSLKYRLSGHEVRVYTVDLSQSWKVIHERLLEVVK</sequence>
<protein>
    <submittedName>
        <fullName evidence="1">5-methylcytosine-specific restriction endonuclease system specificity protein McrC</fullName>
        <ecNumber evidence="1">3.1.21.-</ecNumber>
    </submittedName>
</protein>
<dbReference type="EC" id="3.1.21.-" evidence="1"/>
<keyword evidence="1" id="KW-0378">Hydrolase</keyword>
<keyword evidence="1" id="KW-0540">Nuclease</keyword>
<dbReference type="GO" id="GO:0004519">
    <property type="term" value="F:endonuclease activity"/>
    <property type="evidence" value="ECO:0007669"/>
    <property type="project" value="UniProtKB-KW"/>
</dbReference>
<dbReference type="EMBL" id="JACJVN010000002">
    <property type="protein sequence ID" value="MBB6675796.1"/>
    <property type="molecule type" value="Genomic_DNA"/>
</dbReference>
<keyword evidence="2" id="KW-1185">Reference proteome</keyword>
<dbReference type="InterPro" id="IPR014407">
    <property type="entry name" value="McrC_bac"/>
</dbReference>
<gene>
    <name evidence="1" type="primary">mcrC</name>
    <name evidence="1" type="ORF">H4Q31_00445</name>
</gene>
<dbReference type="PANTHER" id="PTHR38733">
    <property type="entry name" value="PROTEIN MCRC"/>
    <property type="match status" value="1"/>
</dbReference>
<dbReference type="PIRSF" id="PIRSF003109">
    <property type="entry name" value="McrC"/>
    <property type="match status" value="1"/>
</dbReference>